<protein>
    <submittedName>
        <fullName evidence="5">TetR/AcrR family transcriptional regulator</fullName>
    </submittedName>
</protein>
<comment type="caution">
    <text evidence="5">The sequence shown here is derived from an EMBL/GenBank/DDBJ whole genome shotgun (WGS) entry which is preliminary data.</text>
</comment>
<dbReference type="AlphaFoldDB" id="A0A9Q4AZH0"/>
<keyword evidence="1" id="KW-0678">Repressor</keyword>
<dbReference type="PANTHER" id="PTHR43479">
    <property type="entry name" value="ACREF/ENVCD OPERON REPRESSOR-RELATED"/>
    <property type="match status" value="1"/>
</dbReference>
<reference evidence="5" key="1">
    <citation type="submission" date="2020-06" db="EMBL/GenBank/DDBJ databases">
        <title>Insight into the genomes of haloalkaliphilic bacilli from Kenyan soda lakes.</title>
        <authorList>
            <person name="Mwirichia R."/>
            <person name="Villamizar G.C."/>
            <person name="Poehlein A."/>
            <person name="Mugweru J."/>
            <person name="Kipnyargis A."/>
            <person name="Kiplimo D."/>
            <person name="Orwa P."/>
            <person name="Daniel R."/>
        </authorList>
    </citation>
    <scope>NUCLEOTIDE SEQUENCE</scope>
    <source>
        <strain evidence="5">B1096_S55</strain>
    </source>
</reference>
<dbReference type="EMBL" id="JABXYM010000001">
    <property type="protein sequence ID" value="MCR6095617.1"/>
    <property type="molecule type" value="Genomic_DNA"/>
</dbReference>
<dbReference type="PROSITE" id="PS50977">
    <property type="entry name" value="HTH_TETR_2"/>
    <property type="match status" value="1"/>
</dbReference>
<name>A0A9Q4AZH0_SALAG</name>
<keyword evidence="6" id="KW-1185">Reference proteome</keyword>
<organism evidence="5 6">
    <name type="scientific">Salipaludibacillus agaradhaerens</name>
    <name type="common">Bacillus agaradhaerens</name>
    <dbReference type="NCBI Taxonomy" id="76935"/>
    <lineage>
        <taxon>Bacteria</taxon>
        <taxon>Bacillati</taxon>
        <taxon>Bacillota</taxon>
        <taxon>Bacilli</taxon>
        <taxon>Bacillales</taxon>
        <taxon>Bacillaceae</taxon>
    </lineage>
</organism>
<dbReference type="Proteomes" id="UP001057753">
    <property type="component" value="Unassembled WGS sequence"/>
</dbReference>
<keyword evidence="2 3" id="KW-0238">DNA-binding</keyword>
<dbReference type="SUPFAM" id="SSF46689">
    <property type="entry name" value="Homeodomain-like"/>
    <property type="match status" value="1"/>
</dbReference>
<dbReference type="SUPFAM" id="SSF48498">
    <property type="entry name" value="Tetracyclin repressor-like, C-terminal domain"/>
    <property type="match status" value="1"/>
</dbReference>
<feature type="DNA-binding region" description="H-T-H motif" evidence="3">
    <location>
        <begin position="33"/>
        <end position="52"/>
    </location>
</feature>
<dbReference type="InterPro" id="IPR009057">
    <property type="entry name" value="Homeodomain-like_sf"/>
</dbReference>
<sequence>MYTKFYSLPLEKQERIINAAINEFVKNGYDKASTNDIVRGAEISKGSLFNYFNNKKDLYLFLLEYATGIVDDIYQEIDFNETDIFKRIGQIGRVKLNIQRKFPQVFNFWFSVVNEQSAEVKAEIQEKQDNILKEGFERIYENIDYSKFRQGLDIEKAINILNWTMVGFSEKLKNELSSIEEMSDKYLKEWDSYSEILKHSYYN</sequence>
<dbReference type="RefSeq" id="WP_257820375.1">
    <property type="nucleotide sequence ID" value="NZ_JABXYM010000001.1"/>
</dbReference>
<evidence type="ECO:0000256" key="2">
    <source>
        <dbReference type="ARBA" id="ARBA00023125"/>
    </source>
</evidence>
<proteinExistence type="predicted"/>
<evidence type="ECO:0000313" key="5">
    <source>
        <dbReference type="EMBL" id="MCR6095617.1"/>
    </source>
</evidence>
<dbReference type="InterPro" id="IPR001647">
    <property type="entry name" value="HTH_TetR"/>
</dbReference>
<dbReference type="InterPro" id="IPR050624">
    <property type="entry name" value="HTH-type_Tx_Regulator"/>
</dbReference>
<dbReference type="PRINTS" id="PR00455">
    <property type="entry name" value="HTHTETR"/>
</dbReference>
<evidence type="ECO:0000256" key="3">
    <source>
        <dbReference type="PROSITE-ProRule" id="PRU00335"/>
    </source>
</evidence>
<evidence type="ECO:0000313" key="6">
    <source>
        <dbReference type="Proteomes" id="UP001057753"/>
    </source>
</evidence>
<gene>
    <name evidence="5" type="ORF">HXA33_03600</name>
</gene>
<dbReference type="InterPro" id="IPR023772">
    <property type="entry name" value="DNA-bd_HTH_TetR-type_CS"/>
</dbReference>
<dbReference type="PANTHER" id="PTHR43479:SF11">
    <property type="entry name" value="ACREF_ENVCD OPERON REPRESSOR-RELATED"/>
    <property type="match status" value="1"/>
</dbReference>
<dbReference type="Pfam" id="PF00440">
    <property type="entry name" value="TetR_N"/>
    <property type="match status" value="1"/>
</dbReference>
<feature type="domain" description="HTH tetR-type" evidence="4">
    <location>
        <begin position="10"/>
        <end position="70"/>
    </location>
</feature>
<dbReference type="Gene3D" id="1.10.357.10">
    <property type="entry name" value="Tetracycline Repressor, domain 2"/>
    <property type="match status" value="1"/>
</dbReference>
<dbReference type="PROSITE" id="PS01081">
    <property type="entry name" value="HTH_TETR_1"/>
    <property type="match status" value="1"/>
</dbReference>
<evidence type="ECO:0000259" key="4">
    <source>
        <dbReference type="PROSITE" id="PS50977"/>
    </source>
</evidence>
<dbReference type="GO" id="GO:0003677">
    <property type="term" value="F:DNA binding"/>
    <property type="evidence" value="ECO:0007669"/>
    <property type="project" value="UniProtKB-UniRule"/>
</dbReference>
<evidence type="ECO:0000256" key="1">
    <source>
        <dbReference type="ARBA" id="ARBA00022491"/>
    </source>
</evidence>
<dbReference type="Gene3D" id="1.10.10.60">
    <property type="entry name" value="Homeodomain-like"/>
    <property type="match status" value="1"/>
</dbReference>
<accession>A0A9Q4AZH0</accession>
<dbReference type="InterPro" id="IPR036271">
    <property type="entry name" value="Tet_transcr_reg_TetR-rel_C_sf"/>
</dbReference>